<name>A0A1P8RJ58_9EURY</name>
<protein>
    <recommendedName>
        <fullName evidence="8">ABC transmembrane type-1 domain-containing protein</fullName>
    </recommendedName>
</protein>
<evidence type="ECO:0000256" key="3">
    <source>
        <dbReference type="ARBA" id="ARBA00022475"/>
    </source>
</evidence>
<proteinExistence type="inferred from homology"/>
<keyword evidence="4 7" id="KW-0812">Transmembrane</keyword>
<feature type="transmembrane region" description="Helical" evidence="7">
    <location>
        <begin position="118"/>
        <end position="138"/>
    </location>
</feature>
<evidence type="ECO:0000259" key="8">
    <source>
        <dbReference type="PROSITE" id="PS50928"/>
    </source>
</evidence>
<keyword evidence="5 7" id="KW-1133">Transmembrane helix</keyword>
<geneLocation type="plasmid" evidence="9">
    <name>unnamed2</name>
</geneLocation>
<evidence type="ECO:0000256" key="1">
    <source>
        <dbReference type="ARBA" id="ARBA00004651"/>
    </source>
</evidence>
<dbReference type="PANTHER" id="PTHR30151:SF20">
    <property type="entry name" value="ABC TRANSPORTER PERMEASE PROTEIN HI_0355-RELATED"/>
    <property type="match status" value="1"/>
</dbReference>
<keyword evidence="2 7" id="KW-0813">Transport</keyword>
<dbReference type="EMBL" id="CP019329">
    <property type="protein sequence ID" value="APX98674.1"/>
    <property type="molecule type" value="Genomic_DNA"/>
</dbReference>
<evidence type="ECO:0000256" key="4">
    <source>
        <dbReference type="ARBA" id="ARBA00022692"/>
    </source>
</evidence>
<evidence type="ECO:0000313" key="9">
    <source>
        <dbReference type="EMBL" id="APX98674.1"/>
    </source>
</evidence>
<sequence length="246" mass="27272">MRIYQTLVVVGLLGTIELLPRLGLVEPTTLIPLTEMLSEIVSLTVSGELTPHIIQTFSAIFAAFALGIATGIPTGVLLWRYDSLKDILDPYLLTYYAIPVFAFYPLLIAIFGLNILPIITIAWLFSVVIIITNTASGLKEIPDIYPEVGRNLNLSSAQMFRHIYLPAATPYVFTGLKLGFIYALIGTVASEFILAENGLGWLISFSYDSFDVQTMYASMLFVILVSLVVNVALIVIERRLYQRART</sequence>
<comment type="similarity">
    <text evidence="7">Belongs to the binding-protein-dependent transport system permease family.</text>
</comment>
<keyword evidence="9" id="KW-0614">Plasmid</keyword>
<comment type="subcellular location">
    <subcellularLocation>
        <location evidence="1 7">Cell membrane</location>
        <topology evidence="1 7">Multi-pass membrane protein</topology>
    </subcellularLocation>
</comment>
<evidence type="ECO:0000313" key="10">
    <source>
        <dbReference type="Proteomes" id="UP000187321"/>
    </source>
</evidence>
<evidence type="ECO:0000256" key="5">
    <source>
        <dbReference type="ARBA" id="ARBA00022989"/>
    </source>
</evidence>
<dbReference type="CDD" id="cd06261">
    <property type="entry name" value="TM_PBP2"/>
    <property type="match status" value="1"/>
</dbReference>
<dbReference type="PROSITE" id="PS50928">
    <property type="entry name" value="ABC_TM1"/>
    <property type="match status" value="1"/>
</dbReference>
<feature type="transmembrane region" description="Helical" evidence="7">
    <location>
        <begin position="215"/>
        <end position="236"/>
    </location>
</feature>
<organism evidence="9 10">
    <name type="scientific">Natronorubrum daqingense</name>
    <dbReference type="NCBI Taxonomy" id="588898"/>
    <lineage>
        <taxon>Archaea</taxon>
        <taxon>Methanobacteriati</taxon>
        <taxon>Methanobacteriota</taxon>
        <taxon>Stenosarchaea group</taxon>
        <taxon>Halobacteria</taxon>
        <taxon>Halobacteriales</taxon>
        <taxon>Natrialbaceae</taxon>
        <taxon>Natronorubrum</taxon>
    </lineage>
</organism>
<reference evidence="9 10" key="1">
    <citation type="submission" date="2017-01" db="EMBL/GenBank/DDBJ databases">
        <title>Complete genome sequence of Haloterrigena daqingensis type strain (JX313T).</title>
        <authorList>
            <person name="Shuang W."/>
        </authorList>
    </citation>
    <scope>NUCLEOTIDE SEQUENCE [LARGE SCALE GENOMIC DNA]</scope>
    <source>
        <strain evidence="10">JX313</strain>
        <plasmid evidence="10">Plasmid unnamed2</plasmid>
    </source>
</reference>
<evidence type="ECO:0000256" key="6">
    <source>
        <dbReference type="ARBA" id="ARBA00023136"/>
    </source>
</evidence>
<dbReference type="KEGG" id="hda:BB347_17895"/>
<dbReference type="GO" id="GO:0055085">
    <property type="term" value="P:transmembrane transport"/>
    <property type="evidence" value="ECO:0007669"/>
    <property type="project" value="InterPro"/>
</dbReference>
<dbReference type="PANTHER" id="PTHR30151">
    <property type="entry name" value="ALKANE SULFONATE ABC TRANSPORTER-RELATED, MEMBRANE SUBUNIT"/>
    <property type="match status" value="1"/>
</dbReference>
<accession>A0A1P8RJ58</accession>
<dbReference type="AlphaFoldDB" id="A0A1P8RJ58"/>
<dbReference type="Pfam" id="PF00528">
    <property type="entry name" value="BPD_transp_1"/>
    <property type="match status" value="1"/>
</dbReference>
<dbReference type="InterPro" id="IPR035906">
    <property type="entry name" value="MetI-like_sf"/>
</dbReference>
<evidence type="ECO:0000256" key="2">
    <source>
        <dbReference type="ARBA" id="ARBA00022448"/>
    </source>
</evidence>
<dbReference type="SUPFAM" id="SSF161098">
    <property type="entry name" value="MetI-like"/>
    <property type="match status" value="1"/>
</dbReference>
<keyword evidence="6 7" id="KW-0472">Membrane</keyword>
<feature type="transmembrane region" description="Helical" evidence="7">
    <location>
        <begin position="53"/>
        <end position="79"/>
    </location>
</feature>
<keyword evidence="3" id="KW-1003">Cell membrane</keyword>
<feature type="transmembrane region" description="Helical" evidence="7">
    <location>
        <begin position="91"/>
        <end position="112"/>
    </location>
</feature>
<dbReference type="GO" id="GO:0005886">
    <property type="term" value="C:plasma membrane"/>
    <property type="evidence" value="ECO:0007669"/>
    <property type="project" value="UniProtKB-SubCell"/>
</dbReference>
<dbReference type="InterPro" id="IPR000515">
    <property type="entry name" value="MetI-like"/>
</dbReference>
<dbReference type="Proteomes" id="UP000187321">
    <property type="component" value="Plasmid unnamed2"/>
</dbReference>
<gene>
    <name evidence="9" type="ORF">BB347_17895</name>
</gene>
<dbReference type="Gene3D" id="1.10.3720.10">
    <property type="entry name" value="MetI-like"/>
    <property type="match status" value="1"/>
</dbReference>
<feature type="domain" description="ABC transmembrane type-1" evidence="8">
    <location>
        <begin position="53"/>
        <end position="233"/>
    </location>
</feature>
<evidence type="ECO:0000256" key="7">
    <source>
        <dbReference type="RuleBase" id="RU363032"/>
    </source>
</evidence>
<feature type="transmembrane region" description="Helical" evidence="7">
    <location>
        <begin position="171"/>
        <end position="195"/>
    </location>
</feature>